<dbReference type="Pfam" id="PF08646">
    <property type="entry name" value="Rep_fac-A_C"/>
    <property type="match status" value="1"/>
</dbReference>
<dbReference type="OrthoDB" id="9948238at2759"/>
<reference evidence="3" key="2">
    <citation type="submission" date="2025-08" db="UniProtKB">
        <authorList>
            <consortium name="Ensembl"/>
        </authorList>
    </citation>
    <scope>IDENTIFICATION</scope>
</reference>
<gene>
    <name evidence="3" type="primary">ddias</name>
</gene>
<feature type="compositionally biased region" description="Polar residues" evidence="1">
    <location>
        <begin position="644"/>
        <end position="655"/>
    </location>
</feature>
<dbReference type="GeneID" id="115394182"/>
<dbReference type="Proteomes" id="UP000472267">
    <property type="component" value="Chromosome 1"/>
</dbReference>
<dbReference type="CTD" id="220042"/>
<proteinExistence type="predicted"/>
<evidence type="ECO:0000313" key="4">
    <source>
        <dbReference type="Proteomes" id="UP000472267"/>
    </source>
</evidence>
<feature type="domain" description="Replication factor A C-terminal" evidence="2">
    <location>
        <begin position="8"/>
        <end position="98"/>
    </location>
</feature>
<evidence type="ECO:0000313" key="3">
    <source>
        <dbReference type="Ensembl" id="ENSSFAP00005006190.1"/>
    </source>
</evidence>
<protein>
    <recommendedName>
        <fullName evidence="2">Replication factor A C-terminal domain-containing protein</fullName>
    </recommendedName>
</protein>
<dbReference type="InterPro" id="IPR043522">
    <property type="entry name" value="DDIAS"/>
</dbReference>
<feature type="region of interest" description="Disordered" evidence="1">
    <location>
        <begin position="314"/>
        <end position="344"/>
    </location>
</feature>
<evidence type="ECO:0000259" key="2">
    <source>
        <dbReference type="Pfam" id="PF08646"/>
    </source>
</evidence>
<reference evidence="3" key="1">
    <citation type="submission" date="2019-06" db="EMBL/GenBank/DDBJ databases">
        <authorList>
            <consortium name="Wellcome Sanger Institute Data Sharing"/>
        </authorList>
    </citation>
    <scope>NUCLEOTIDE SEQUENCE [LARGE SCALE GENOMIC DNA]</scope>
</reference>
<dbReference type="AlphaFoldDB" id="A0A672FN93"/>
<sequence>MSVRRALVDCVVLSLQDSSVFYPSCKGCFSRIDVEQRDTERCRCSRCGYLCLREQVEYRYRLSLRVTRDKSIFGVTVFGSHLNQFFGVDATGLQRLVGNTDCSAEPSEKFTLLLKAIEDCFIGRHFIFCMKLTENDQRPWMEDPAPKCRKDRTQFIVNQMILPKATGLGGCTVLTYYQKLLQKASDPNRASRFPATQLLLTPRHSPASSFNVTLSSPRFLFKPTHRPQHLDCTLTPTPPWQQSLGVVTSSAEQEESGSSQNSRQTDNSAMPHWVGKGFLQKHKATEETSPFHLDQSLSCCPSFAKCPNLRSQKSMRTSSTLNTSFTEPDHRRHSAKEAQASTDELTGTLLSSSVDWEDLPLSESLTDFICGGSKDFVVDTGPNSNVLCQNNTERNNAVITNLTTESTCTDQRSEQLTENQSQVLLDVVNIPNGHDRRKHSHQVCKDLIQQENQSQTRSICSSKFDEQNELKPSFKNEEQDLIEDAYNCSADLFGNSSLADTRTEMLSWKAETAWTTAEASPQSLKPDLKPLIQSPGETRRRCSRRSCKRDSLTIQDFVPPSQSTPNVKRFVSHSFISAHRKLAHKFTSLPEREDPEAFLENMCELKHKKAVNAASVHPQLNSLVSAGQRGQVCTKENLIWSTTPTRCSDTRSTGQRLGKPENHKTPLPTHKHFQVRRRSRHLQLGQLIAHKRDSGVSCVSVCDNDNSDLLVPPTPAGKTQHSVIQRARRLSISSPTDQQQQADGEGHITVACSHRQEGHVDLSDDCLPVDESWTRDWSRDLFSDSV</sequence>
<dbReference type="GO" id="GO:0005634">
    <property type="term" value="C:nucleus"/>
    <property type="evidence" value="ECO:0007669"/>
    <property type="project" value="TreeGrafter"/>
</dbReference>
<dbReference type="OMA" id="NQTCDWS"/>
<evidence type="ECO:0000256" key="1">
    <source>
        <dbReference type="SAM" id="MobiDB-lite"/>
    </source>
</evidence>
<accession>A0A672FN93</accession>
<dbReference type="InterPro" id="IPR012340">
    <property type="entry name" value="NA-bd_OB-fold"/>
</dbReference>
<feature type="region of interest" description="Disordered" evidence="1">
    <location>
        <begin position="518"/>
        <end position="539"/>
    </location>
</feature>
<dbReference type="RefSeq" id="XP_029955262.1">
    <property type="nucleotide sequence ID" value="XM_030099402.1"/>
</dbReference>
<reference evidence="3" key="3">
    <citation type="submission" date="2025-09" db="UniProtKB">
        <authorList>
            <consortium name="Ensembl"/>
        </authorList>
    </citation>
    <scope>IDENTIFICATION</scope>
</reference>
<dbReference type="PANTHER" id="PTHR35537">
    <property type="entry name" value="DNA DAMAGE-INDUCIBLE APOPTOSIS SUPPRESSOR PROTEIN DDIAS"/>
    <property type="match status" value="1"/>
</dbReference>
<dbReference type="InterPro" id="IPR013955">
    <property type="entry name" value="Rep_factor-A_C"/>
</dbReference>
<dbReference type="InParanoid" id="A0A672FN93"/>
<feature type="region of interest" description="Disordered" evidence="1">
    <location>
        <begin position="230"/>
        <end position="271"/>
    </location>
</feature>
<dbReference type="Ensembl" id="ENSSFAT00005006512.1">
    <property type="protein sequence ID" value="ENSSFAP00005006190.1"/>
    <property type="gene ID" value="ENSSFAG00005003776.1"/>
</dbReference>
<dbReference type="SUPFAM" id="SSF50249">
    <property type="entry name" value="Nucleic acid-binding proteins"/>
    <property type="match status" value="1"/>
</dbReference>
<name>A0A672FN93_SALFA</name>
<feature type="compositionally biased region" description="Polar residues" evidence="1">
    <location>
        <begin position="314"/>
        <end position="326"/>
    </location>
</feature>
<organism evidence="3 4">
    <name type="scientific">Salarias fasciatus</name>
    <name type="common">Jewelled blenny</name>
    <name type="synonym">Blennius fasciatus</name>
    <dbReference type="NCBI Taxonomy" id="181472"/>
    <lineage>
        <taxon>Eukaryota</taxon>
        <taxon>Metazoa</taxon>
        <taxon>Chordata</taxon>
        <taxon>Craniata</taxon>
        <taxon>Vertebrata</taxon>
        <taxon>Euteleostomi</taxon>
        <taxon>Actinopterygii</taxon>
        <taxon>Neopterygii</taxon>
        <taxon>Teleostei</taxon>
        <taxon>Neoteleostei</taxon>
        <taxon>Acanthomorphata</taxon>
        <taxon>Ovalentaria</taxon>
        <taxon>Blenniimorphae</taxon>
        <taxon>Blenniiformes</taxon>
        <taxon>Blennioidei</taxon>
        <taxon>Blenniidae</taxon>
        <taxon>Salariinae</taxon>
        <taxon>Salarias</taxon>
    </lineage>
</organism>
<dbReference type="Gene3D" id="2.40.50.140">
    <property type="entry name" value="Nucleic acid-binding proteins"/>
    <property type="match status" value="1"/>
</dbReference>
<feature type="region of interest" description="Disordered" evidence="1">
    <location>
        <begin position="644"/>
        <end position="670"/>
    </location>
</feature>
<dbReference type="PANTHER" id="PTHR35537:SF1">
    <property type="entry name" value="DNA DAMAGE-INDUCED APOPTOSIS SUPPRESSOR PROTEIN"/>
    <property type="match status" value="1"/>
</dbReference>
<keyword evidence="4" id="KW-1185">Reference proteome</keyword>
<dbReference type="GO" id="GO:0005737">
    <property type="term" value="C:cytoplasm"/>
    <property type="evidence" value="ECO:0007669"/>
    <property type="project" value="TreeGrafter"/>
</dbReference>
<dbReference type="GO" id="GO:1902230">
    <property type="term" value="P:negative regulation of intrinsic apoptotic signaling pathway in response to DNA damage"/>
    <property type="evidence" value="ECO:0007669"/>
    <property type="project" value="InterPro"/>
</dbReference>